<proteinExistence type="predicted"/>
<keyword evidence="2" id="KW-1185">Reference proteome</keyword>
<accession>A0A3P1B0N0</accession>
<dbReference type="PROSITE" id="PS51257">
    <property type="entry name" value="PROKAR_LIPOPROTEIN"/>
    <property type="match status" value="1"/>
</dbReference>
<dbReference type="AlphaFoldDB" id="A0A3P1B0N0"/>
<dbReference type="Proteomes" id="UP000268372">
    <property type="component" value="Unassembled WGS sequence"/>
</dbReference>
<comment type="caution">
    <text evidence="1">The sequence shown here is derived from an EMBL/GenBank/DDBJ whole genome shotgun (WGS) entry which is preliminary data.</text>
</comment>
<dbReference type="OrthoDB" id="1346136at2"/>
<name>A0A3P1B0N0_9FLAO</name>
<organism evidence="1 2">
    <name type="scientific">Paenimyroides viscosum</name>
    <dbReference type="NCBI Taxonomy" id="2488729"/>
    <lineage>
        <taxon>Bacteria</taxon>
        <taxon>Pseudomonadati</taxon>
        <taxon>Bacteroidota</taxon>
        <taxon>Flavobacteriia</taxon>
        <taxon>Flavobacteriales</taxon>
        <taxon>Flavobacteriaceae</taxon>
        <taxon>Paenimyroides</taxon>
    </lineage>
</organism>
<evidence type="ECO:0000313" key="1">
    <source>
        <dbReference type="EMBL" id="RRA93803.1"/>
    </source>
</evidence>
<reference evidence="1 2" key="1">
    <citation type="submission" date="2018-11" db="EMBL/GenBank/DDBJ databases">
        <title>Flavobacterium sp. nov., YIM 102796 draft genome.</title>
        <authorList>
            <person name="Li G."/>
            <person name="Jiang Y."/>
        </authorList>
    </citation>
    <scope>NUCLEOTIDE SEQUENCE [LARGE SCALE GENOMIC DNA]</scope>
    <source>
        <strain evidence="1 2">YIM 102796</strain>
    </source>
</reference>
<dbReference type="RefSeq" id="WP_124899744.1">
    <property type="nucleotide sequence ID" value="NZ_RQTJ01000021.1"/>
</dbReference>
<protein>
    <submittedName>
        <fullName evidence="1">Uncharacterized protein</fullName>
    </submittedName>
</protein>
<sequence length="222" mass="25125">MKKILSLFTIFFVLSCSSDDNVVNLCNEQIVSHYQKDLQLVKNVKNNVIAIAFDLGISDGVISERLKALSLFDLPLNSDGKITTIYVDPLSTYSTKVVFGYFKEGNLSCEKINGYINQIKNITEVYNVQKLIEGSTKYAILKETNIIEIKLEDNLDLSNLQSLANTQGYVVTENDPMKVNDSQELVYYLIDESAKKSTIEMAKILSQNIKYQHISPKYISIR</sequence>
<gene>
    <name evidence="1" type="ORF">EG242_10015</name>
</gene>
<evidence type="ECO:0000313" key="2">
    <source>
        <dbReference type="Proteomes" id="UP000268372"/>
    </source>
</evidence>
<dbReference type="EMBL" id="RQTJ01000021">
    <property type="protein sequence ID" value="RRA93803.1"/>
    <property type="molecule type" value="Genomic_DNA"/>
</dbReference>